<comment type="similarity">
    <text evidence="4">Belongs to the HdeB family.</text>
</comment>
<reference evidence="5 6" key="1">
    <citation type="submission" date="2023-11" db="EMBL/GenBank/DDBJ databases">
        <title>Scandinavium wanjuensis sp. nov., isolated from lettuce South Korea.</title>
        <authorList>
            <person name="Park J."/>
            <person name="Park S."/>
            <person name="Oh K.K."/>
            <person name="Cho G.S."/>
            <person name="Franz C.M.A.P."/>
        </authorList>
    </citation>
    <scope>NUCLEOTIDE SEQUENCE [LARGE SCALE GENOMIC DNA]</scope>
    <source>
        <strain evidence="5 6">V105_6</strain>
    </source>
</reference>
<dbReference type="InterPro" id="IPR038303">
    <property type="entry name" value="HdeA/HdeB_sf"/>
</dbReference>
<gene>
    <name evidence="4 5" type="primary">hdeB</name>
    <name evidence="5" type="ORF">SIK69_14065</name>
</gene>
<feature type="chain" id="PRO_5044899843" description="Acid stress chaperone HdeB" evidence="4">
    <location>
        <begin position="22"/>
        <end position="106"/>
    </location>
</feature>
<keyword evidence="3 4" id="KW-0143">Chaperone</keyword>
<evidence type="ECO:0000313" key="5">
    <source>
        <dbReference type="EMBL" id="MDX6041314.1"/>
    </source>
</evidence>
<organism evidence="5 6">
    <name type="scientific">Scandinavium lactucae</name>
    <dbReference type="NCBI Taxonomy" id="3095028"/>
    <lineage>
        <taxon>Bacteria</taxon>
        <taxon>Pseudomonadati</taxon>
        <taxon>Pseudomonadota</taxon>
        <taxon>Gammaproteobacteria</taxon>
        <taxon>Enterobacterales</taxon>
        <taxon>Enterobacteriaceae</taxon>
        <taxon>Scandinavium</taxon>
    </lineage>
</organism>
<evidence type="ECO:0000256" key="1">
    <source>
        <dbReference type="ARBA" id="ARBA00022729"/>
    </source>
</evidence>
<dbReference type="HAMAP" id="MF_00947">
    <property type="entry name" value="HdeB"/>
    <property type="match status" value="1"/>
</dbReference>
<dbReference type="Pfam" id="PF06411">
    <property type="entry name" value="HdeA"/>
    <property type="match status" value="1"/>
</dbReference>
<dbReference type="InterPro" id="IPR028623">
    <property type="entry name" value="HdeB"/>
</dbReference>
<proteinExistence type="inferred from homology"/>
<comment type="function">
    <text evidence="4">Required for optimal acid stress protection, which is important for survival of enteric bacteria in the acidic environment of the host stomach. Exhibits a chaperone-like activity at acidic pH by preventing the aggregation of many different periplasmic proteins.</text>
</comment>
<keyword evidence="1 4" id="KW-0732">Signal</keyword>
<sequence length="106" mass="11738" precursor="true">MTNKFSLATAGVLMAAAMATASVGAVTKEVTPKNMNCQQFIDLNPQALVPVTFWMLNEDQDFKGGDYIDFQETETTAVPLTVDLCKKHPQSELSKIKDEIKKELKK</sequence>
<name>A0ABU4QPU3_9ENTR</name>
<protein>
    <recommendedName>
        <fullName evidence="4">Acid stress chaperone HdeB</fullName>
    </recommendedName>
</protein>
<dbReference type="RefSeq" id="WP_319786380.1">
    <property type="nucleotide sequence ID" value="NZ_JAWXRD010000032.1"/>
</dbReference>
<keyword evidence="2 4" id="KW-0574">Periplasm</keyword>
<dbReference type="Gene3D" id="1.10.890.10">
    <property type="entry name" value="HNS-dependent expression A"/>
    <property type="match status" value="1"/>
</dbReference>
<dbReference type="InterPro" id="IPR010486">
    <property type="entry name" value="HNS-dep_expression_A/B"/>
</dbReference>
<comment type="caution">
    <text evidence="5">The sequence shown here is derived from an EMBL/GenBank/DDBJ whole genome shotgun (WGS) entry which is preliminary data.</text>
</comment>
<evidence type="ECO:0000313" key="6">
    <source>
        <dbReference type="Proteomes" id="UP001275664"/>
    </source>
</evidence>
<dbReference type="NCBIfam" id="NF008599">
    <property type="entry name" value="PRK11566.1"/>
    <property type="match status" value="1"/>
</dbReference>
<dbReference type="EMBL" id="JAWXRD010000032">
    <property type="protein sequence ID" value="MDX6041314.1"/>
    <property type="molecule type" value="Genomic_DNA"/>
</dbReference>
<evidence type="ECO:0000256" key="4">
    <source>
        <dbReference type="HAMAP-Rule" id="MF_00947"/>
    </source>
</evidence>
<dbReference type="Proteomes" id="UP001275664">
    <property type="component" value="Unassembled WGS sequence"/>
</dbReference>
<accession>A0ABU4QPU3</accession>
<comment type="subcellular location">
    <subcellularLocation>
        <location evidence="4">Periplasm</location>
    </subcellularLocation>
</comment>
<evidence type="ECO:0000256" key="2">
    <source>
        <dbReference type="ARBA" id="ARBA00022764"/>
    </source>
</evidence>
<keyword evidence="6" id="KW-1185">Reference proteome</keyword>
<feature type="signal peptide" evidence="4">
    <location>
        <begin position="1"/>
        <end position="21"/>
    </location>
</feature>
<evidence type="ECO:0000256" key="3">
    <source>
        <dbReference type="ARBA" id="ARBA00023186"/>
    </source>
</evidence>